<dbReference type="InterPro" id="IPR051450">
    <property type="entry name" value="Gfo/Idh/MocA_Oxidoreductases"/>
</dbReference>
<dbReference type="Pfam" id="PF22725">
    <property type="entry name" value="GFO_IDH_MocA_C3"/>
    <property type="match status" value="1"/>
</dbReference>
<organism evidence="3 4">
    <name type="scientific">Chengkuizengella marina</name>
    <dbReference type="NCBI Taxonomy" id="2507566"/>
    <lineage>
        <taxon>Bacteria</taxon>
        <taxon>Bacillati</taxon>
        <taxon>Bacillota</taxon>
        <taxon>Bacilli</taxon>
        <taxon>Bacillales</taxon>
        <taxon>Paenibacillaceae</taxon>
        <taxon>Chengkuizengella</taxon>
    </lineage>
</organism>
<evidence type="ECO:0000313" key="4">
    <source>
        <dbReference type="Proteomes" id="UP000448943"/>
    </source>
</evidence>
<dbReference type="EMBL" id="SIJB01000028">
    <property type="protein sequence ID" value="NBI29831.1"/>
    <property type="molecule type" value="Genomic_DNA"/>
</dbReference>
<proteinExistence type="predicted"/>
<evidence type="ECO:0000313" key="3">
    <source>
        <dbReference type="EMBL" id="NBI29831.1"/>
    </source>
</evidence>
<dbReference type="Gene3D" id="3.40.50.720">
    <property type="entry name" value="NAD(P)-binding Rossmann-like Domain"/>
    <property type="match status" value="1"/>
</dbReference>
<sequence>MNKMIQKLKVGVIGTGAIAQNRHIPEYKKNRFVELVGVVDANVSRAKEVAHKFYIQHYYQNVKELIENQDLDIISICTPNHTHKEIAEVCLNKGIHVLCEKPLSTHYKDALALIKLAEEKNVFLAVGLNQRLVPAHNKIKEILDHGDLGKVYQIKASFGHGGPEHWSVEGEKNWFFDREKSFFGSLGDLGIHKIDLIRWFLNEEITDVSSLKSTIEKPTYVDDNATVIMKTEGNTLCTVTTSWTYTPWVQNELMISCEFGTLLLEQNPDKPGLTILKRDMEETVEVDWLIKEKSGYHHSGLIHYFVNSVMSKKEPTLISAKTFLGTLKAIFAAEQSAKMKQTICIND</sequence>
<evidence type="ECO:0000259" key="1">
    <source>
        <dbReference type="Pfam" id="PF01408"/>
    </source>
</evidence>
<dbReference type="InterPro" id="IPR000683">
    <property type="entry name" value="Gfo/Idh/MocA-like_OxRdtase_N"/>
</dbReference>
<dbReference type="AlphaFoldDB" id="A0A6N9Q504"/>
<name>A0A6N9Q504_9BACL</name>
<gene>
    <name evidence="3" type="ORF">ERL59_12770</name>
</gene>
<dbReference type="Pfam" id="PF01408">
    <property type="entry name" value="GFO_IDH_MocA"/>
    <property type="match status" value="1"/>
</dbReference>
<dbReference type="PANTHER" id="PTHR43377:SF1">
    <property type="entry name" value="BILIVERDIN REDUCTASE A"/>
    <property type="match status" value="1"/>
</dbReference>
<reference evidence="3 4" key="1">
    <citation type="submission" date="2019-01" db="EMBL/GenBank/DDBJ databases">
        <title>Chengkuizengella sp. nov., isolated from deep-sea sediment of East Pacific Ocean.</title>
        <authorList>
            <person name="Yang J."/>
            <person name="Lai Q."/>
            <person name="Shao Z."/>
        </authorList>
    </citation>
    <scope>NUCLEOTIDE SEQUENCE [LARGE SCALE GENOMIC DNA]</scope>
    <source>
        <strain evidence="3 4">YPA3-1-1</strain>
    </source>
</reference>
<dbReference type="SUPFAM" id="SSF51735">
    <property type="entry name" value="NAD(P)-binding Rossmann-fold domains"/>
    <property type="match status" value="1"/>
</dbReference>
<dbReference type="InterPro" id="IPR036291">
    <property type="entry name" value="NAD(P)-bd_dom_sf"/>
</dbReference>
<protein>
    <submittedName>
        <fullName evidence="3">Gfo/Idh/MocA family oxidoreductase</fullName>
    </submittedName>
</protein>
<keyword evidence="4" id="KW-1185">Reference proteome</keyword>
<dbReference type="SUPFAM" id="SSF55347">
    <property type="entry name" value="Glyceraldehyde-3-phosphate dehydrogenase-like, C-terminal domain"/>
    <property type="match status" value="1"/>
</dbReference>
<dbReference type="Proteomes" id="UP000448943">
    <property type="component" value="Unassembled WGS sequence"/>
</dbReference>
<dbReference type="InterPro" id="IPR055170">
    <property type="entry name" value="GFO_IDH_MocA-like_dom"/>
</dbReference>
<evidence type="ECO:0000259" key="2">
    <source>
        <dbReference type="Pfam" id="PF22725"/>
    </source>
</evidence>
<comment type="caution">
    <text evidence="3">The sequence shown here is derived from an EMBL/GenBank/DDBJ whole genome shotgun (WGS) entry which is preliminary data.</text>
</comment>
<dbReference type="Gene3D" id="3.30.360.10">
    <property type="entry name" value="Dihydrodipicolinate Reductase, domain 2"/>
    <property type="match status" value="1"/>
</dbReference>
<feature type="domain" description="Gfo/Idh/MocA-like oxidoreductase N-terminal" evidence="1">
    <location>
        <begin position="8"/>
        <end position="127"/>
    </location>
</feature>
<dbReference type="PANTHER" id="PTHR43377">
    <property type="entry name" value="BILIVERDIN REDUCTASE A"/>
    <property type="match status" value="1"/>
</dbReference>
<feature type="domain" description="GFO/IDH/MocA-like oxidoreductase" evidence="2">
    <location>
        <begin position="137"/>
        <end position="262"/>
    </location>
</feature>
<dbReference type="GO" id="GO:0000166">
    <property type="term" value="F:nucleotide binding"/>
    <property type="evidence" value="ECO:0007669"/>
    <property type="project" value="InterPro"/>
</dbReference>
<accession>A0A6N9Q504</accession>